<dbReference type="Gene3D" id="2.60.20.10">
    <property type="entry name" value="Crystallins"/>
    <property type="match status" value="1"/>
</dbReference>
<dbReference type="EMBL" id="JBEWSZ010000001">
    <property type="protein sequence ID" value="MET2826285.1"/>
    <property type="molecule type" value="Genomic_DNA"/>
</dbReference>
<dbReference type="RefSeq" id="WP_354458370.1">
    <property type="nucleotide sequence ID" value="NZ_JBEWSZ010000001.1"/>
</dbReference>
<dbReference type="InterPro" id="IPR011024">
    <property type="entry name" value="G_crystallin-like"/>
</dbReference>
<dbReference type="Pfam" id="PF03995">
    <property type="entry name" value="Inhibitor_I36"/>
    <property type="match status" value="1"/>
</dbReference>
<feature type="chain" id="PRO_5046986559" evidence="3">
    <location>
        <begin position="32"/>
        <end position="124"/>
    </location>
</feature>
<protein>
    <submittedName>
        <fullName evidence="5">Peptidase inhibitor family I36 protein</fullName>
    </submittedName>
</protein>
<keyword evidence="6" id="KW-1185">Reference proteome</keyword>
<dbReference type="SMART" id="SM00247">
    <property type="entry name" value="XTALbg"/>
    <property type="match status" value="1"/>
</dbReference>
<accession>A0ABV2D8D7</accession>
<sequence>MTRAKTGKFQMKRLSMLTILATVLCASTANAQYDSRPACVMFEHANFRGRALEMSSDDAVNFRNGQFWNDRVSSVMVRRGCTLVAYEDSDMGGRSITITRRVRNLDDGGWNDRISSAECYCDAY</sequence>
<organism evidence="5 6">
    <name type="scientific">Mesorhizobium shangrilense</name>
    <dbReference type="NCBI Taxonomy" id="460060"/>
    <lineage>
        <taxon>Bacteria</taxon>
        <taxon>Pseudomonadati</taxon>
        <taxon>Pseudomonadota</taxon>
        <taxon>Alphaproteobacteria</taxon>
        <taxon>Hyphomicrobiales</taxon>
        <taxon>Phyllobacteriaceae</taxon>
        <taxon>Mesorhizobium</taxon>
    </lineage>
</organism>
<gene>
    <name evidence="5" type="ORF">ABVQ20_04780</name>
</gene>
<evidence type="ECO:0000313" key="6">
    <source>
        <dbReference type="Proteomes" id="UP001548832"/>
    </source>
</evidence>
<name>A0ABV2D8D7_9HYPH</name>
<evidence type="ECO:0000259" key="4">
    <source>
        <dbReference type="PROSITE" id="PS50915"/>
    </source>
</evidence>
<comment type="similarity">
    <text evidence="1">Belongs to the beta/gamma-crystallin family.</text>
</comment>
<dbReference type="Proteomes" id="UP001548832">
    <property type="component" value="Unassembled WGS sequence"/>
</dbReference>
<evidence type="ECO:0000313" key="5">
    <source>
        <dbReference type="EMBL" id="MET2826285.1"/>
    </source>
</evidence>
<proteinExistence type="inferred from homology"/>
<dbReference type="PROSITE" id="PS50915">
    <property type="entry name" value="CRYSTALLIN_BETA_GAMMA"/>
    <property type="match status" value="1"/>
</dbReference>
<feature type="signal peptide" evidence="3">
    <location>
        <begin position="1"/>
        <end position="31"/>
    </location>
</feature>
<evidence type="ECO:0000256" key="1">
    <source>
        <dbReference type="ARBA" id="ARBA00009646"/>
    </source>
</evidence>
<evidence type="ECO:0000256" key="3">
    <source>
        <dbReference type="SAM" id="SignalP"/>
    </source>
</evidence>
<keyword evidence="2" id="KW-0677">Repeat</keyword>
<keyword evidence="3" id="KW-0732">Signal</keyword>
<comment type="caution">
    <text evidence="5">The sequence shown here is derived from an EMBL/GenBank/DDBJ whole genome shotgun (WGS) entry which is preliminary data.</text>
</comment>
<dbReference type="SUPFAM" id="SSF49695">
    <property type="entry name" value="gamma-Crystallin-like"/>
    <property type="match status" value="1"/>
</dbReference>
<reference evidence="5 6" key="1">
    <citation type="submission" date="2024-06" db="EMBL/GenBank/DDBJ databases">
        <authorList>
            <person name="Kim D.-U."/>
        </authorList>
    </citation>
    <scope>NUCLEOTIDE SEQUENCE [LARGE SCALE GENOMIC DNA]</scope>
    <source>
        <strain evidence="5 6">KACC15460</strain>
    </source>
</reference>
<feature type="domain" description="Beta/gamma crystallin 'Greek key'" evidence="4">
    <location>
        <begin position="37"/>
        <end position="79"/>
    </location>
</feature>
<dbReference type="InterPro" id="IPR001064">
    <property type="entry name" value="Beta/gamma_crystallin"/>
</dbReference>
<evidence type="ECO:0000256" key="2">
    <source>
        <dbReference type="ARBA" id="ARBA00022737"/>
    </source>
</evidence>